<evidence type="ECO:0000313" key="5">
    <source>
        <dbReference type="Proteomes" id="UP001154259"/>
    </source>
</evidence>
<dbReference type="GO" id="GO:0016787">
    <property type="term" value="F:hydrolase activity"/>
    <property type="evidence" value="ECO:0007669"/>
    <property type="project" value="UniProtKB-KW"/>
</dbReference>
<evidence type="ECO:0000313" key="3">
    <source>
        <dbReference type="EMBL" id="CAI3934134.1"/>
    </source>
</evidence>
<evidence type="ECO:0000259" key="1">
    <source>
        <dbReference type="Pfam" id="PF12697"/>
    </source>
</evidence>
<comment type="caution">
    <text evidence="3">The sequence shown here is derived from an EMBL/GenBank/DDBJ whole genome shotgun (WGS) entry which is preliminary data.</text>
</comment>
<proteinExistence type="predicted"/>
<evidence type="ECO:0000313" key="2">
    <source>
        <dbReference type="EMBL" id="CAI3926706.1"/>
    </source>
</evidence>
<keyword evidence="5" id="KW-1185">Reference proteome</keyword>
<dbReference type="Pfam" id="PF12697">
    <property type="entry name" value="Abhydrolase_6"/>
    <property type="match status" value="1"/>
</dbReference>
<gene>
    <name evidence="2" type="ORF">R53529_LOCUS275</name>
    <name evidence="3" type="ORF">R53530_LOCUS826</name>
</gene>
<feature type="domain" description="AB hydrolase-1" evidence="1">
    <location>
        <begin position="7"/>
        <end position="211"/>
    </location>
</feature>
<dbReference type="RefSeq" id="WP_271788729.1">
    <property type="nucleotide sequence ID" value="NZ_CAMXCJ010000002.1"/>
</dbReference>
<dbReference type="Proteomes" id="UP001154259">
    <property type="component" value="Unassembled WGS sequence"/>
</dbReference>
<dbReference type="EMBL" id="CAMXCM010000001">
    <property type="protein sequence ID" value="CAI3934134.1"/>
    <property type="molecule type" value="Genomic_DNA"/>
</dbReference>
<dbReference type="EMBL" id="CAMXCS010000001">
    <property type="protein sequence ID" value="CAI3926706.1"/>
    <property type="molecule type" value="Genomic_DNA"/>
</dbReference>
<protein>
    <submittedName>
        <fullName evidence="2 3">Alpha/beta hydrolase fold (MenH)</fullName>
    </submittedName>
</protein>
<reference evidence="3" key="1">
    <citation type="submission" date="2022-10" db="EMBL/GenBank/DDBJ databases">
        <authorList>
            <person name="Botero Cardona J."/>
        </authorList>
    </citation>
    <scope>NUCLEOTIDE SEQUENCE</scope>
    <source>
        <strain evidence="3">LMG 31819</strain>
        <strain evidence="2">R-53529</strain>
    </source>
</reference>
<dbReference type="InterPro" id="IPR000073">
    <property type="entry name" value="AB_hydrolase_1"/>
</dbReference>
<sequence>MIQKYHLLFVHGWGFSKHFWEPVSYLLNEFSKEYIDLGFVNNISILSNDVHDLSQQIPNTIAIGHSLGLLYLLKQFPRTFHHYIAINSFLRFSKAEDYLSGVPSRILHLMSKGIDKDVYSVLSQFYQQCQYVGNVPNQMNASALQIGLGTLETEDFRNVLPSITDRLTIVSSKSDPVVSSDMTIDSFKSHPIYWVKDNTHVLPISHPEICAKIIKDVALKS</sequence>
<keyword evidence="3" id="KW-0378">Hydrolase</keyword>
<dbReference type="AlphaFoldDB" id="A0A9W4TNY0"/>
<accession>A0A9W4TNY0</accession>
<dbReference type="SUPFAM" id="SSF53474">
    <property type="entry name" value="alpha/beta-Hydrolases"/>
    <property type="match status" value="1"/>
</dbReference>
<dbReference type="Proteomes" id="UP001154255">
    <property type="component" value="Unassembled WGS sequence"/>
</dbReference>
<evidence type="ECO:0000313" key="4">
    <source>
        <dbReference type="Proteomes" id="UP001154255"/>
    </source>
</evidence>
<organism evidence="3 4">
    <name type="scientific">Commensalibacter communis</name>
    <dbReference type="NCBI Taxonomy" id="2972786"/>
    <lineage>
        <taxon>Bacteria</taxon>
        <taxon>Pseudomonadati</taxon>
        <taxon>Pseudomonadota</taxon>
        <taxon>Alphaproteobacteria</taxon>
        <taxon>Acetobacterales</taxon>
        <taxon>Acetobacteraceae</taxon>
    </lineage>
</organism>
<dbReference type="Gene3D" id="3.40.50.1820">
    <property type="entry name" value="alpha/beta hydrolase"/>
    <property type="match status" value="1"/>
</dbReference>
<dbReference type="InterPro" id="IPR029058">
    <property type="entry name" value="AB_hydrolase_fold"/>
</dbReference>
<name>A0A9W4TNY0_9PROT</name>